<accession>A0A937F5J5</accession>
<dbReference type="Pfam" id="PF09837">
    <property type="entry name" value="DUF2064"/>
    <property type="match status" value="1"/>
</dbReference>
<evidence type="ECO:0000313" key="1">
    <source>
        <dbReference type="EMBL" id="MBL3655049.1"/>
    </source>
</evidence>
<dbReference type="Gene3D" id="3.90.550.10">
    <property type="entry name" value="Spore Coat Polysaccharide Biosynthesis Protein SpsA, Chain A"/>
    <property type="match status" value="1"/>
</dbReference>
<organism evidence="1 2">
    <name type="scientific">Fulvivirga sediminis</name>
    <dbReference type="NCBI Taxonomy" id="2803949"/>
    <lineage>
        <taxon>Bacteria</taxon>
        <taxon>Pseudomonadati</taxon>
        <taxon>Bacteroidota</taxon>
        <taxon>Cytophagia</taxon>
        <taxon>Cytophagales</taxon>
        <taxon>Fulvivirgaceae</taxon>
        <taxon>Fulvivirga</taxon>
    </lineage>
</organism>
<protein>
    <submittedName>
        <fullName evidence="1">TIGR04282 family arsenosugar biosynthesis glycosyltransferase</fullName>
    </submittedName>
</protein>
<dbReference type="Proteomes" id="UP000659388">
    <property type="component" value="Unassembled WGS sequence"/>
</dbReference>
<evidence type="ECO:0000313" key="2">
    <source>
        <dbReference type="Proteomes" id="UP000659388"/>
    </source>
</evidence>
<dbReference type="PANTHER" id="PTHR36529">
    <property type="entry name" value="SLL1095 PROTEIN"/>
    <property type="match status" value="1"/>
</dbReference>
<dbReference type="InterPro" id="IPR018641">
    <property type="entry name" value="Trfase_1_rSAM/seldom-assoc"/>
</dbReference>
<dbReference type="AlphaFoldDB" id="A0A937F5J5"/>
<dbReference type="EMBL" id="JAESIY010000001">
    <property type="protein sequence ID" value="MBL3655049.1"/>
    <property type="molecule type" value="Genomic_DNA"/>
</dbReference>
<dbReference type="InterPro" id="IPR029044">
    <property type="entry name" value="Nucleotide-diphossugar_trans"/>
</dbReference>
<dbReference type="RefSeq" id="WP_202242175.1">
    <property type="nucleotide sequence ID" value="NZ_JAESIY010000001.1"/>
</dbReference>
<dbReference type="NCBIfam" id="TIGR04282">
    <property type="entry name" value="glyco_like_cofC"/>
    <property type="match status" value="1"/>
</dbReference>
<gene>
    <name evidence="1" type="ORF">JL102_02830</name>
</gene>
<sequence length="201" mass="22750">MKKLLIIFVKNPEIGKVKTRLAKSIGDKRALNVYLNLLIHTQGVTDKLEEVDRAVYYSDFIDEEDQWDADDYQKFLQQGNGLGERMANAFRRAFQSGYDSVCLIGTDLYDLSVDLVNSAFKKLESSDVVIGPAKDGGYYLIGMKQPHDVFDLSHWSTPNVFSETMKLIDKNELSCSQTKLLNDIDILEDLKGTDLERLTGL</sequence>
<dbReference type="PANTHER" id="PTHR36529:SF1">
    <property type="entry name" value="GLYCOSYLTRANSFERASE"/>
    <property type="match status" value="1"/>
</dbReference>
<reference evidence="1" key="1">
    <citation type="submission" date="2021-01" db="EMBL/GenBank/DDBJ databases">
        <title>Fulvivirga kasyanovii gen. nov., sp nov., a novel member of the phylum Bacteroidetes isolated from seawater in a mussel farm.</title>
        <authorList>
            <person name="Zhao L.-H."/>
            <person name="Wang Z.-J."/>
        </authorList>
    </citation>
    <scope>NUCLEOTIDE SEQUENCE</scope>
    <source>
        <strain evidence="1">2943</strain>
    </source>
</reference>
<dbReference type="SUPFAM" id="SSF53448">
    <property type="entry name" value="Nucleotide-diphospho-sugar transferases"/>
    <property type="match status" value="1"/>
</dbReference>
<comment type="caution">
    <text evidence="1">The sequence shown here is derived from an EMBL/GenBank/DDBJ whole genome shotgun (WGS) entry which is preliminary data.</text>
</comment>
<proteinExistence type="predicted"/>
<name>A0A937F5J5_9BACT</name>
<keyword evidence="2" id="KW-1185">Reference proteome</keyword>